<dbReference type="PRINTS" id="PR00598">
    <property type="entry name" value="HTHMARR"/>
</dbReference>
<protein>
    <submittedName>
        <fullName evidence="2">MarR family winged helix-turn-helix transcriptional regulator</fullName>
    </submittedName>
</protein>
<evidence type="ECO:0000313" key="2">
    <source>
        <dbReference type="EMBL" id="MFC5661853.1"/>
    </source>
</evidence>
<dbReference type="Gene3D" id="1.10.10.10">
    <property type="entry name" value="Winged helix-like DNA-binding domain superfamily/Winged helix DNA-binding domain"/>
    <property type="match status" value="1"/>
</dbReference>
<dbReference type="InterPro" id="IPR036390">
    <property type="entry name" value="WH_DNA-bd_sf"/>
</dbReference>
<dbReference type="InterPro" id="IPR036388">
    <property type="entry name" value="WH-like_DNA-bd_sf"/>
</dbReference>
<gene>
    <name evidence="2" type="ORF">ACFP3U_02520</name>
</gene>
<keyword evidence="3" id="KW-1185">Reference proteome</keyword>
<sequence>MPQTPPPAPVPSPEELMERLARVAAAYYRHFATVAAGHGLTLMQGKTLSLLVRPRPMRALADLLACDASNVTGIVDRLAAQHLVRREADPVDRRIKNIVLTEQGEHTVRRIRAELMSSLTALEHLTPDERGTLYTLLGRAFPETATPR</sequence>
<dbReference type="PROSITE" id="PS50995">
    <property type="entry name" value="HTH_MARR_2"/>
    <property type="match status" value="1"/>
</dbReference>
<name>A0ABW0WWD8_9ACTN</name>
<dbReference type="InterPro" id="IPR039422">
    <property type="entry name" value="MarR/SlyA-like"/>
</dbReference>
<dbReference type="Proteomes" id="UP001595975">
    <property type="component" value="Unassembled WGS sequence"/>
</dbReference>
<reference evidence="3" key="1">
    <citation type="journal article" date="2019" name="Int. J. Syst. Evol. Microbiol.">
        <title>The Global Catalogue of Microorganisms (GCM) 10K type strain sequencing project: providing services to taxonomists for standard genome sequencing and annotation.</title>
        <authorList>
            <consortium name="The Broad Institute Genomics Platform"/>
            <consortium name="The Broad Institute Genome Sequencing Center for Infectious Disease"/>
            <person name="Wu L."/>
            <person name="Ma J."/>
        </authorList>
    </citation>
    <scope>NUCLEOTIDE SEQUENCE [LARGE SCALE GENOMIC DNA]</scope>
    <source>
        <strain evidence="3">CGMCC 4.1437</strain>
    </source>
</reference>
<evidence type="ECO:0000313" key="3">
    <source>
        <dbReference type="Proteomes" id="UP001595975"/>
    </source>
</evidence>
<accession>A0ABW0WWD8</accession>
<dbReference type="Pfam" id="PF01047">
    <property type="entry name" value="MarR"/>
    <property type="match status" value="1"/>
</dbReference>
<dbReference type="PANTHER" id="PTHR33164:SF99">
    <property type="entry name" value="MARR FAMILY REGULATORY PROTEIN"/>
    <property type="match status" value="1"/>
</dbReference>
<dbReference type="PANTHER" id="PTHR33164">
    <property type="entry name" value="TRANSCRIPTIONAL REGULATOR, MARR FAMILY"/>
    <property type="match status" value="1"/>
</dbReference>
<dbReference type="SUPFAM" id="SSF46785">
    <property type="entry name" value="Winged helix' DNA-binding domain"/>
    <property type="match status" value="1"/>
</dbReference>
<dbReference type="SMART" id="SM00347">
    <property type="entry name" value="HTH_MARR"/>
    <property type="match status" value="1"/>
</dbReference>
<feature type="domain" description="HTH marR-type" evidence="1">
    <location>
        <begin position="13"/>
        <end position="142"/>
    </location>
</feature>
<dbReference type="InterPro" id="IPR000835">
    <property type="entry name" value="HTH_MarR-typ"/>
</dbReference>
<dbReference type="EMBL" id="JBHSOF010000002">
    <property type="protein sequence ID" value="MFC5661853.1"/>
    <property type="molecule type" value="Genomic_DNA"/>
</dbReference>
<proteinExistence type="predicted"/>
<dbReference type="RefSeq" id="WP_380223443.1">
    <property type="nucleotide sequence ID" value="NZ_JBHSOF010000002.1"/>
</dbReference>
<comment type="caution">
    <text evidence="2">The sequence shown here is derived from an EMBL/GenBank/DDBJ whole genome shotgun (WGS) entry which is preliminary data.</text>
</comment>
<evidence type="ECO:0000259" key="1">
    <source>
        <dbReference type="PROSITE" id="PS50995"/>
    </source>
</evidence>
<organism evidence="2 3">
    <name type="scientific">Kitasatospora misakiensis</name>
    <dbReference type="NCBI Taxonomy" id="67330"/>
    <lineage>
        <taxon>Bacteria</taxon>
        <taxon>Bacillati</taxon>
        <taxon>Actinomycetota</taxon>
        <taxon>Actinomycetes</taxon>
        <taxon>Kitasatosporales</taxon>
        <taxon>Streptomycetaceae</taxon>
        <taxon>Kitasatospora</taxon>
    </lineage>
</organism>